<organism evidence="1 2">
    <name type="scientific">Bacillus phage BCP12</name>
    <dbReference type="NCBI Taxonomy" id="1913122"/>
    <lineage>
        <taxon>Viruses</taxon>
        <taxon>Duplodnaviria</taxon>
        <taxon>Heunggongvirae</taxon>
        <taxon>Uroviricota</taxon>
        <taxon>Caudoviricetes</taxon>
        <taxon>Herelleviridae</taxon>
        <taxon>Bastillevirinae</taxon>
        <taxon>Tsarbombavirus</taxon>
        <taxon>Tsarbombavirus BCP78</taxon>
    </lineage>
</organism>
<reference evidence="1 2" key="1">
    <citation type="submission" date="2016-10" db="EMBL/GenBank/DDBJ databases">
        <title>Complete Genome Sequence of Bacillus Phage BCP12.</title>
        <authorList>
            <person name="Ghosh K."/>
            <person name="Kim K.-P."/>
        </authorList>
    </citation>
    <scope>NUCLEOTIDE SEQUENCE [LARGE SCALE GENOMIC DNA]</scope>
</reference>
<name>A0A2S0CS89_9CAUD</name>
<evidence type="ECO:0008006" key="3">
    <source>
        <dbReference type="Google" id="ProtNLM"/>
    </source>
</evidence>
<dbReference type="Proteomes" id="UP000246806">
    <property type="component" value="Genome"/>
</dbReference>
<evidence type="ECO:0000313" key="2">
    <source>
        <dbReference type="Proteomes" id="UP000246806"/>
    </source>
</evidence>
<dbReference type="InterPro" id="IPR036388">
    <property type="entry name" value="WH-like_DNA-bd_sf"/>
</dbReference>
<dbReference type="EMBL" id="KX987999">
    <property type="protein sequence ID" value="AQN32585.1"/>
    <property type="molecule type" value="Genomic_DNA"/>
</dbReference>
<dbReference type="Gene3D" id="1.10.10.10">
    <property type="entry name" value="Winged helix-like DNA-binding domain superfamily/Winged helix DNA-binding domain"/>
    <property type="match status" value="1"/>
</dbReference>
<evidence type="ECO:0000313" key="1">
    <source>
        <dbReference type="EMBL" id="AQN32585.1"/>
    </source>
</evidence>
<gene>
    <name evidence="1" type="ORF">BCP12_185</name>
</gene>
<proteinExistence type="predicted"/>
<sequence length="295" mass="34042">MWITIFYITVIIVDKGSVHMAKQRIDVVASEEAFKNLASFNDIEDMNKAVRTYKDMIAATIKRVDARMNLTKLLEVLKRHSCKYVGVSFLCKNSLAAKMEVSYKTIQRLTKRLEDLNIIKQIPMKRKSDMNQTSNAVVILPVENNMSDKKPQEKSEKCPTINTKPVSLKQNIKDINKRNIYQDITVSKDNITEADFVAHWVPKRFSSFLSSFYRKAETIQEFWKVVRQCNKPDGTGKYAFTKEQETVIGIQAAKELVMKIKKGVKMRKGTFAYFNGIVSNIMDELYFDNEFMGEL</sequence>
<protein>
    <recommendedName>
        <fullName evidence="3">Cytosolic protein</fullName>
    </recommendedName>
</protein>
<accession>A0A2S0CS89</accession>